<accession>A0A3M2KWS0</accession>
<protein>
    <submittedName>
        <fullName evidence="1">Uncharacterized protein</fullName>
    </submittedName>
</protein>
<organism evidence="1 2">
    <name type="scientific">Nocardia stercoris</name>
    <dbReference type="NCBI Taxonomy" id="2483361"/>
    <lineage>
        <taxon>Bacteria</taxon>
        <taxon>Bacillati</taxon>
        <taxon>Actinomycetota</taxon>
        <taxon>Actinomycetes</taxon>
        <taxon>Mycobacteriales</taxon>
        <taxon>Nocardiaceae</taxon>
        <taxon>Nocardia</taxon>
    </lineage>
</organism>
<dbReference type="EMBL" id="RFFH01000017">
    <property type="protein sequence ID" value="RMI28900.1"/>
    <property type="molecule type" value="Genomic_DNA"/>
</dbReference>
<reference evidence="1 2" key="1">
    <citation type="submission" date="2018-10" db="EMBL/GenBank/DDBJ databases">
        <title>Isolation from cow dung.</title>
        <authorList>
            <person name="Ling L."/>
        </authorList>
    </citation>
    <scope>NUCLEOTIDE SEQUENCE [LARGE SCALE GENOMIC DNA]</scope>
    <source>
        <strain evidence="1 2">NEAU-LL90</strain>
    </source>
</reference>
<proteinExistence type="predicted"/>
<evidence type="ECO:0000313" key="2">
    <source>
        <dbReference type="Proteomes" id="UP000279275"/>
    </source>
</evidence>
<dbReference type="Proteomes" id="UP000279275">
    <property type="component" value="Unassembled WGS sequence"/>
</dbReference>
<comment type="caution">
    <text evidence="1">The sequence shown here is derived from an EMBL/GenBank/DDBJ whole genome shotgun (WGS) entry which is preliminary data.</text>
</comment>
<evidence type="ECO:0000313" key="1">
    <source>
        <dbReference type="EMBL" id="RMI28900.1"/>
    </source>
</evidence>
<gene>
    <name evidence="1" type="ORF">EBN03_27525</name>
</gene>
<name>A0A3M2KWS0_9NOCA</name>
<dbReference type="AlphaFoldDB" id="A0A3M2KWS0"/>
<keyword evidence="2" id="KW-1185">Reference proteome</keyword>
<sequence>MITYRVSAAIRARPVQAAAVDNPLVAAVALDRLLRLFISAVSDRMHRSATVLAHQRRPGSGRRGPG</sequence>